<reference evidence="4" key="1">
    <citation type="journal article" date="2019" name="Int. J. Syst. Evol. Microbiol.">
        <title>The Global Catalogue of Microorganisms (GCM) 10K type strain sequencing project: providing services to taxonomists for standard genome sequencing and annotation.</title>
        <authorList>
            <consortium name="The Broad Institute Genomics Platform"/>
            <consortium name="The Broad Institute Genome Sequencing Center for Infectious Disease"/>
            <person name="Wu L."/>
            <person name="Ma J."/>
        </authorList>
    </citation>
    <scope>NUCLEOTIDE SEQUENCE [LARGE SCALE GENOMIC DNA]</scope>
    <source>
        <strain evidence="4">JCM 16929</strain>
    </source>
</reference>
<dbReference type="Pfam" id="PF01047">
    <property type="entry name" value="MarR"/>
    <property type="match status" value="1"/>
</dbReference>
<sequence>MTIEHENAAALLSALSGLLRAGRATAHRHANEMGAAGTSLGVLKALQAGDARPSDLAGSLHVGPSGVSRAIVPLEREGLIERRPDPRDARACRLSLTDLGRERLAAIQDAYVERVRARLADWTDDQAVTATGIIAALERSLGDGDQFASAADLTRSLIPTSPDPISTGPDAVAEPDPAYATAASTDQN</sequence>
<keyword evidence="4" id="KW-1185">Reference proteome</keyword>
<dbReference type="SMART" id="SM00347">
    <property type="entry name" value="HTH_MARR"/>
    <property type="match status" value="1"/>
</dbReference>
<feature type="domain" description="HTH marR-type" evidence="2">
    <location>
        <begin position="8"/>
        <end position="139"/>
    </location>
</feature>
<gene>
    <name evidence="3" type="ORF">GCM10022236_36240</name>
</gene>
<dbReference type="PANTHER" id="PTHR33164">
    <property type="entry name" value="TRANSCRIPTIONAL REGULATOR, MARR FAMILY"/>
    <property type="match status" value="1"/>
</dbReference>
<dbReference type="SUPFAM" id="SSF46785">
    <property type="entry name" value="Winged helix' DNA-binding domain"/>
    <property type="match status" value="1"/>
</dbReference>
<dbReference type="Proteomes" id="UP001501490">
    <property type="component" value="Unassembled WGS sequence"/>
</dbReference>
<dbReference type="PANTHER" id="PTHR33164:SF43">
    <property type="entry name" value="HTH-TYPE TRANSCRIPTIONAL REPRESSOR YETL"/>
    <property type="match status" value="1"/>
</dbReference>
<dbReference type="PROSITE" id="PS50995">
    <property type="entry name" value="HTH_MARR_2"/>
    <property type="match status" value="1"/>
</dbReference>
<dbReference type="InterPro" id="IPR011991">
    <property type="entry name" value="ArsR-like_HTH"/>
</dbReference>
<dbReference type="InterPro" id="IPR039422">
    <property type="entry name" value="MarR/SlyA-like"/>
</dbReference>
<evidence type="ECO:0000313" key="3">
    <source>
        <dbReference type="EMBL" id="GAA3630491.1"/>
    </source>
</evidence>
<protein>
    <recommendedName>
        <fullName evidence="2">HTH marR-type domain-containing protein</fullName>
    </recommendedName>
</protein>
<organism evidence="3 4">
    <name type="scientific">Microlunatus ginsengisoli</name>
    <dbReference type="NCBI Taxonomy" id="363863"/>
    <lineage>
        <taxon>Bacteria</taxon>
        <taxon>Bacillati</taxon>
        <taxon>Actinomycetota</taxon>
        <taxon>Actinomycetes</taxon>
        <taxon>Propionibacteriales</taxon>
        <taxon>Propionibacteriaceae</taxon>
        <taxon>Microlunatus</taxon>
    </lineage>
</organism>
<comment type="caution">
    <text evidence="3">The sequence shown here is derived from an EMBL/GenBank/DDBJ whole genome shotgun (WGS) entry which is preliminary data.</text>
</comment>
<name>A0ABP7AE26_9ACTN</name>
<proteinExistence type="predicted"/>
<dbReference type="InterPro" id="IPR036390">
    <property type="entry name" value="WH_DNA-bd_sf"/>
</dbReference>
<dbReference type="CDD" id="cd00090">
    <property type="entry name" value="HTH_ARSR"/>
    <property type="match status" value="1"/>
</dbReference>
<dbReference type="RefSeq" id="WP_344807161.1">
    <property type="nucleotide sequence ID" value="NZ_BAABAB010000026.1"/>
</dbReference>
<accession>A0ABP7AE26</accession>
<feature type="region of interest" description="Disordered" evidence="1">
    <location>
        <begin position="156"/>
        <end position="188"/>
    </location>
</feature>
<evidence type="ECO:0000256" key="1">
    <source>
        <dbReference type="SAM" id="MobiDB-lite"/>
    </source>
</evidence>
<evidence type="ECO:0000259" key="2">
    <source>
        <dbReference type="PROSITE" id="PS50995"/>
    </source>
</evidence>
<dbReference type="InterPro" id="IPR000835">
    <property type="entry name" value="HTH_MarR-typ"/>
</dbReference>
<evidence type="ECO:0000313" key="4">
    <source>
        <dbReference type="Proteomes" id="UP001501490"/>
    </source>
</evidence>
<dbReference type="EMBL" id="BAABAB010000026">
    <property type="protein sequence ID" value="GAA3630491.1"/>
    <property type="molecule type" value="Genomic_DNA"/>
</dbReference>
<dbReference type="InterPro" id="IPR036388">
    <property type="entry name" value="WH-like_DNA-bd_sf"/>
</dbReference>
<dbReference type="Gene3D" id="1.10.10.10">
    <property type="entry name" value="Winged helix-like DNA-binding domain superfamily/Winged helix DNA-binding domain"/>
    <property type="match status" value="1"/>
</dbReference>